<dbReference type="InterPro" id="IPR013491">
    <property type="entry name" value="Tape_meas_N"/>
</dbReference>
<dbReference type="NCBIfam" id="TIGR02675">
    <property type="entry name" value="tape_meas_nterm"/>
    <property type="match status" value="1"/>
</dbReference>
<feature type="region of interest" description="Disordered" evidence="1">
    <location>
        <begin position="156"/>
        <end position="176"/>
    </location>
</feature>
<keyword evidence="2" id="KW-1133">Transmembrane helix</keyword>
<feature type="transmembrane region" description="Helical" evidence="2">
    <location>
        <begin position="421"/>
        <end position="445"/>
    </location>
</feature>
<proteinExistence type="predicted"/>
<organism evidence="4 5">
    <name type="scientific">Lacrimispora amygdalina</name>
    <dbReference type="NCBI Taxonomy" id="253257"/>
    <lineage>
        <taxon>Bacteria</taxon>
        <taxon>Bacillati</taxon>
        <taxon>Bacillota</taxon>
        <taxon>Clostridia</taxon>
        <taxon>Lachnospirales</taxon>
        <taxon>Lachnospiraceae</taxon>
        <taxon>Lacrimispora</taxon>
    </lineage>
</organism>
<keyword evidence="5" id="KW-1185">Reference proteome</keyword>
<feature type="transmembrane region" description="Helical" evidence="2">
    <location>
        <begin position="359"/>
        <end position="382"/>
    </location>
</feature>
<evidence type="ECO:0000259" key="3">
    <source>
        <dbReference type="Pfam" id="PF20155"/>
    </source>
</evidence>
<evidence type="ECO:0000256" key="2">
    <source>
        <dbReference type="SAM" id="Phobius"/>
    </source>
</evidence>
<feature type="domain" description="Tape measure protein N-terminal" evidence="3">
    <location>
        <begin position="133"/>
        <end position="335"/>
    </location>
</feature>
<keyword evidence="2" id="KW-0812">Transmembrane</keyword>
<evidence type="ECO:0000313" key="5">
    <source>
        <dbReference type="Proteomes" id="UP001419084"/>
    </source>
</evidence>
<dbReference type="EMBL" id="BRPJ01000051">
    <property type="protein sequence ID" value="GLB31010.1"/>
    <property type="molecule type" value="Genomic_DNA"/>
</dbReference>
<evidence type="ECO:0000313" key="4">
    <source>
        <dbReference type="EMBL" id="GLB31010.1"/>
    </source>
</evidence>
<comment type="caution">
    <text evidence="4">The sequence shown here is derived from an EMBL/GenBank/DDBJ whole genome shotgun (WGS) entry which is preliminary data.</text>
</comment>
<dbReference type="RefSeq" id="WP_346065573.1">
    <property type="nucleotide sequence ID" value="NZ_BRPJ01000051.1"/>
</dbReference>
<dbReference type="Pfam" id="PF20155">
    <property type="entry name" value="TMP_3"/>
    <property type="match status" value="1"/>
</dbReference>
<accession>A0ABQ5M923</accession>
<evidence type="ECO:0000256" key="1">
    <source>
        <dbReference type="SAM" id="MobiDB-lite"/>
    </source>
</evidence>
<gene>
    <name evidence="4" type="ORF">LAD12857_29330</name>
</gene>
<reference evidence="4 5" key="1">
    <citation type="journal article" date="2024" name="Int. J. Syst. Evol. Microbiol.">
        <title>Lacrimispora brassicae sp. nov. isolated from fermented cabbage, and proposal of Clostridium indicum Gundawar et al. 2019 and Clostridium methoxybenzovorans Mechichi et al. 1999 as heterotypic synonyms of Lacrimispora amygdalina (Parshina et al. 2003) Haas and Blanchard 2020 and Lacrimispora indolis (McClung and McCoy 1957) Haas and Blanchard 2020, respectively.</title>
        <authorList>
            <person name="Kobayashi H."/>
            <person name="Tanizawa Y."/>
            <person name="Sakamoto M."/>
            <person name="Ohkuma M."/>
            <person name="Tohno M."/>
        </authorList>
    </citation>
    <scope>NUCLEOTIDE SEQUENCE [LARGE SCALE GENOMIC DNA]</scope>
    <source>
        <strain evidence="4 5">DSM 12857</strain>
    </source>
</reference>
<name>A0ABQ5M923_9FIRM</name>
<dbReference type="Proteomes" id="UP001419084">
    <property type="component" value="Unassembled WGS sequence"/>
</dbReference>
<sequence>MGEIRENFILNDQFSASFSKFLNLGNTAINQMGRIDQSVTKTEMTMRRSIGGAAGAVISNMRQIGESANEISSSGFDRLEAQLIKIANNTSKAAREQDNHNRKVKETNNSAGNLLSTIKRVVVAAAAFKMGKELFGLSDEMTQTTARINLMNKGFQSSAKSSSGGGSQENDSLNNSLQETERIQELIYRSAQRTRTSYLATADVVAKLGQRAGDAFSGSDEVVAFAENLNKQFVIAGASQQEIASASLQLTQALGSGVLRGEELNAVFEAAPNVIQTIADYLGKPIGEIRALAADGEITADIMKKAMLSATDKINEQFESMPMTWGQAWTTIKNAGVNSLDGVLEKLNEFLNSDTGEKALNGIIGAVEILADIAGGAIDLLAAGADFVVNNWDYVYPVLIGIAAAFVAAGIAGMVSGFSIAAAWFSAALPFILIGAAVAFLILVLKKAGVSFEQMGGVAGAAFGALYTMVYNTVADLWNLIAVFVEFFVNVWHDPVGSVVRLFVGLFETILGQVENVANAIDGLLNTNMSGAISNFKNKISDAVDAKFGEQAVTIKRMSKLDMKSTVINAGNTGASLGKKMDNMNFSLDNITDKLGGLGSGNYGSGIGDIGNVGKVKSVGKIDQDVNIADENIKLLRDLSERQYVAMVNLTVPQTNATVNQNNYGGSGSDINAMLGALNNALGAQHASSSNVVAG</sequence>
<keyword evidence="2" id="KW-0472">Membrane</keyword>
<feature type="transmembrane region" description="Helical" evidence="2">
    <location>
        <begin position="394"/>
        <end position="415"/>
    </location>
</feature>
<protein>
    <submittedName>
        <fullName evidence="4">Membrane protein</fullName>
    </submittedName>
</protein>